<protein>
    <submittedName>
        <fullName evidence="2">Uncharacterized protein</fullName>
    </submittedName>
</protein>
<evidence type="ECO:0000256" key="1">
    <source>
        <dbReference type="SAM" id="SignalP"/>
    </source>
</evidence>
<keyword evidence="1" id="KW-0732">Signal</keyword>
<dbReference type="EMBL" id="FOMX01000032">
    <property type="protein sequence ID" value="SFF16311.1"/>
    <property type="molecule type" value="Genomic_DNA"/>
</dbReference>
<evidence type="ECO:0000313" key="3">
    <source>
        <dbReference type="Proteomes" id="UP000199400"/>
    </source>
</evidence>
<name>A0A1I2GI52_9BACT</name>
<reference evidence="3" key="1">
    <citation type="submission" date="2016-10" db="EMBL/GenBank/DDBJ databases">
        <authorList>
            <person name="Varghese N."/>
            <person name="Submissions S."/>
        </authorList>
    </citation>
    <scope>NUCLEOTIDE SEQUENCE [LARGE SCALE GENOMIC DNA]</scope>
    <source>
        <strain evidence="3">ATCC 25963</strain>
    </source>
</reference>
<gene>
    <name evidence="2" type="ORF">SAMN02745121_07269</name>
</gene>
<evidence type="ECO:0000313" key="2">
    <source>
        <dbReference type="EMBL" id="SFF16311.1"/>
    </source>
</evidence>
<dbReference type="Proteomes" id="UP000199400">
    <property type="component" value="Unassembled WGS sequence"/>
</dbReference>
<proteinExistence type="predicted"/>
<sequence length="494" mass="54169">MRKLCRLLPVLTLLGAVALGVPTANAAEVTRVASSFDGDNKFDFHFGVGYDFNFKQAAILREWSDPNNPKSTMVRDLLYRQMRHVVTPTMEIGLYKDLAIYAALPIVVSDQRTYGFDQKAEPCVYADEASGTNPATCVRHDNSTTIRDGIIPRDGFNAMNAASPFGAFGGMGTETIFKGANRYGLDQLIVGLKIGILNQDRLSHMPKWVLGLEGRFAVGKPMTFSRDTVDADPAGNHRVGRGTHELGVWTALSRRYRFLDPFFTAWWYQAIRANNSEFKNYGPTQDRVNPQSNVGVSFGTEIVPFERKAKGQKVALNLRGLAMLKYGGRGYSEAWELFADSPALVGTYQPGQAGLECDRGAVDSVIQYAKDNPQDGDPLGNSGVTGRAGGGGCQRFNGITNIQDFATFGLNIALHAQLSKYAMLMIGTTLTTDTRHLITAASRGKAQLGGDTNLVDRPEEINPVRRDVIDQVGRRYAIGDVFGAMGYFRFLLTF</sequence>
<feature type="chain" id="PRO_5011658442" evidence="1">
    <location>
        <begin position="27"/>
        <end position="494"/>
    </location>
</feature>
<accession>A0A1I2GI52</accession>
<organism evidence="2 3">
    <name type="scientific">Nannocystis exedens</name>
    <dbReference type="NCBI Taxonomy" id="54"/>
    <lineage>
        <taxon>Bacteria</taxon>
        <taxon>Pseudomonadati</taxon>
        <taxon>Myxococcota</taxon>
        <taxon>Polyangia</taxon>
        <taxon>Nannocystales</taxon>
        <taxon>Nannocystaceae</taxon>
        <taxon>Nannocystis</taxon>
    </lineage>
</organism>
<keyword evidence="3" id="KW-1185">Reference proteome</keyword>
<feature type="signal peptide" evidence="1">
    <location>
        <begin position="1"/>
        <end position="26"/>
    </location>
</feature>
<dbReference type="AlphaFoldDB" id="A0A1I2GI52"/>